<feature type="domain" description="Tf2-1-like SH3-like" evidence="13">
    <location>
        <begin position="635"/>
        <end position="699"/>
    </location>
</feature>
<proteinExistence type="predicted"/>
<keyword evidence="4" id="KW-0378">Hydrolase</keyword>
<keyword evidence="8" id="KW-0808">Transferase</keyword>
<evidence type="ECO:0000256" key="9">
    <source>
        <dbReference type="ARBA" id="ARBA00023125"/>
    </source>
</evidence>
<dbReference type="Gene3D" id="3.10.10.10">
    <property type="entry name" value="HIV Type 1 Reverse Transcriptase, subunit A, domain 1"/>
    <property type="match status" value="1"/>
</dbReference>
<evidence type="ECO:0000256" key="5">
    <source>
        <dbReference type="ARBA" id="ARBA00022842"/>
    </source>
</evidence>
<keyword evidence="5" id="KW-0460">Magnesium</keyword>
<evidence type="ECO:0000259" key="12">
    <source>
        <dbReference type="Pfam" id="PF19259"/>
    </source>
</evidence>
<keyword evidence="3" id="KW-0064">Aspartyl protease</keyword>
<evidence type="ECO:0000256" key="10">
    <source>
        <dbReference type="ARBA" id="ARBA00023172"/>
    </source>
</evidence>
<dbReference type="InterPro" id="IPR045358">
    <property type="entry name" value="Ty3_capsid"/>
</dbReference>
<evidence type="ECO:0000259" key="13">
    <source>
        <dbReference type="Pfam" id="PF24626"/>
    </source>
</evidence>
<dbReference type="InterPro" id="IPR036397">
    <property type="entry name" value="RNaseH_sf"/>
</dbReference>
<evidence type="ECO:0000313" key="14">
    <source>
        <dbReference type="Proteomes" id="UP001652660"/>
    </source>
</evidence>
<dbReference type="InterPro" id="IPR012337">
    <property type="entry name" value="RNaseH-like_sf"/>
</dbReference>
<sequence length="745" mass="86212">MYLEGKADRWFQGVKVEKPEITWLMFEELLCRRFDNKASKDVVEEFNKLHQIGKVEEYQEKFEELKVLMTVKNPHLSEEYFVSSFISGLKNEIKTMIRMLKPTSLSETFELAILQENALNLQSRNPKENEIQYRRNNSLCFKCGEKFGQGHQCKLGHLNFLINDEEEDTEFEDTLGEQDETTGNPGHFMEMSLHTLSKALKRKTITLVGRLDGEEMLILVDTGSFDSYISSEKVIAFDIHYKLVNPFSVVMGNGACVTSKAICPKVVCGINQHRFCYDLKVMDLHGWDIVLEGDQVQGNDIFAGVQGIIEEFTDAFAAPIELPPVRSIDHEIPLKPESQPFKMKPYRYSHSQKEEIEQQVKEMLQHGIITHSNSNSPFASPVLLVKKKEGTWCFCIEYRRLNEMTIKDRNCRKATPQMLAARISSLSCSWILTRNQGQRGYWQRIKSLFYWPTMKQEVIQFIQACDVCQRYKSEHGYDTIIVVIDRLTKVGHFIALAHPFSAKQVAQVFLDSIFRLHGLLESIVTDRDSIFTSTFWCMTREFPTHWSRWLVMAEWWYNSSYHSSLQLTPFEALYGYKPVPLPLGPYLDTIIPAAAQLLQEKVRISSSLRDHLTKAQQRMKFFADQQRTERSFEVGDWVFLKLQPYRQQTVAIRKCLKLAARFYGPFQVEAKIGAVAYRLRLLVGARIYPVFHVSLLKKKIGPVQQVSEALPEFDSIDQCPLQPETVLQRRAIMRNGQPVIQFLIK</sequence>
<keyword evidence="9" id="KW-0238">DNA-binding</keyword>
<dbReference type="SUPFAM" id="SSF53098">
    <property type="entry name" value="Ribonuclease H-like"/>
    <property type="match status" value="1"/>
</dbReference>
<dbReference type="Pfam" id="PF24626">
    <property type="entry name" value="SH3_Tf2-1"/>
    <property type="match status" value="1"/>
</dbReference>
<protein>
    <submittedName>
        <fullName evidence="15">Uncharacterized protein</fullName>
    </submittedName>
</protein>
<dbReference type="InterPro" id="IPR056924">
    <property type="entry name" value="SH3_Tf2-1"/>
</dbReference>
<name>A0ABM4VK94_COFAR</name>
<keyword evidence="14" id="KW-1185">Reference proteome</keyword>
<dbReference type="GeneID" id="140013764"/>
<gene>
    <name evidence="15" type="primary">LOC140013764</name>
</gene>
<accession>A0ABM4VK94</accession>
<dbReference type="InterPro" id="IPR041588">
    <property type="entry name" value="Integrase_H2C2"/>
</dbReference>
<dbReference type="CDD" id="cd00303">
    <property type="entry name" value="retropepsin_like"/>
    <property type="match status" value="1"/>
</dbReference>
<feature type="domain" description="Integrase zinc-binding" evidence="11">
    <location>
        <begin position="437"/>
        <end position="473"/>
    </location>
</feature>
<keyword evidence="2" id="KW-0479">Metal-binding</keyword>
<evidence type="ECO:0000256" key="3">
    <source>
        <dbReference type="ARBA" id="ARBA00022750"/>
    </source>
</evidence>
<evidence type="ECO:0000256" key="6">
    <source>
        <dbReference type="ARBA" id="ARBA00022908"/>
    </source>
</evidence>
<evidence type="ECO:0000256" key="4">
    <source>
        <dbReference type="ARBA" id="ARBA00022801"/>
    </source>
</evidence>
<dbReference type="Gene3D" id="3.30.420.10">
    <property type="entry name" value="Ribonuclease H-like superfamily/Ribonuclease H"/>
    <property type="match status" value="2"/>
</dbReference>
<evidence type="ECO:0000256" key="7">
    <source>
        <dbReference type="ARBA" id="ARBA00022918"/>
    </source>
</evidence>
<organism evidence="14 15">
    <name type="scientific">Coffea arabica</name>
    <name type="common">Arabian coffee</name>
    <dbReference type="NCBI Taxonomy" id="13443"/>
    <lineage>
        <taxon>Eukaryota</taxon>
        <taxon>Viridiplantae</taxon>
        <taxon>Streptophyta</taxon>
        <taxon>Embryophyta</taxon>
        <taxon>Tracheophyta</taxon>
        <taxon>Spermatophyta</taxon>
        <taxon>Magnoliopsida</taxon>
        <taxon>eudicotyledons</taxon>
        <taxon>Gunneridae</taxon>
        <taxon>Pentapetalae</taxon>
        <taxon>asterids</taxon>
        <taxon>lamiids</taxon>
        <taxon>Gentianales</taxon>
        <taxon>Rubiaceae</taxon>
        <taxon>Ixoroideae</taxon>
        <taxon>Gardenieae complex</taxon>
        <taxon>Bertiereae - Coffeeae clade</taxon>
        <taxon>Coffeeae</taxon>
        <taxon>Coffea</taxon>
    </lineage>
</organism>
<keyword evidence="7" id="KW-0695">RNA-directed DNA polymerase</keyword>
<dbReference type="Pfam" id="PF17921">
    <property type="entry name" value="Integrase_H2C2"/>
    <property type="match status" value="1"/>
</dbReference>
<keyword evidence="1" id="KW-0645">Protease</keyword>
<dbReference type="Pfam" id="PF19259">
    <property type="entry name" value="Ty3_capsid"/>
    <property type="match status" value="1"/>
</dbReference>
<evidence type="ECO:0000256" key="8">
    <source>
        <dbReference type="ARBA" id="ARBA00022932"/>
    </source>
</evidence>
<dbReference type="PANTHER" id="PTHR37984">
    <property type="entry name" value="PROTEIN CBG26694"/>
    <property type="match status" value="1"/>
</dbReference>
<keyword evidence="10" id="KW-0233">DNA recombination</keyword>
<evidence type="ECO:0000259" key="11">
    <source>
        <dbReference type="Pfam" id="PF17921"/>
    </source>
</evidence>
<dbReference type="InterPro" id="IPR043502">
    <property type="entry name" value="DNA/RNA_pol_sf"/>
</dbReference>
<evidence type="ECO:0000313" key="15">
    <source>
        <dbReference type="RefSeq" id="XP_071919957.1"/>
    </source>
</evidence>
<dbReference type="SUPFAM" id="SSF56672">
    <property type="entry name" value="DNA/RNA polymerases"/>
    <property type="match status" value="1"/>
</dbReference>
<evidence type="ECO:0000256" key="2">
    <source>
        <dbReference type="ARBA" id="ARBA00022723"/>
    </source>
</evidence>
<keyword evidence="8" id="KW-0548">Nucleotidyltransferase</keyword>
<keyword evidence="8" id="KW-0239">DNA-directed DNA polymerase</keyword>
<dbReference type="PANTHER" id="PTHR37984:SF5">
    <property type="entry name" value="PROTEIN NYNRIN-LIKE"/>
    <property type="match status" value="1"/>
</dbReference>
<dbReference type="RefSeq" id="XP_071919957.1">
    <property type="nucleotide sequence ID" value="XM_072063856.1"/>
</dbReference>
<dbReference type="Proteomes" id="UP001652660">
    <property type="component" value="Chromosome 8c"/>
</dbReference>
<dbReference type="InterPro" id="IPR050951">
    <property type="entry name" value="Retrovirus_Pol_polyprotein"/>
</dbReference>
<reference evidence="15" key="1">
    <citation type="submission" date="2025-08" db="UniProtKB">
        <authorList>
            <consortium name="RefSeq"/>
        </authorList>
    </citation>
    <scope>IDENTIFICATION</scope>
    <source>
        <tissue evidence="15">Leaves</tissue>
    </source>
</reference>
<keyword evidence="6" id="KW-0229">DNA integration</keyword>
<dbReference type="Pfam" id="PF08284">
    <property type="entry name" value="RVP_2"/>
    <property type="match status" value="1"/>
</dbReference>
<feature type="domain" description="Ty3 transposon capsid-like protein" evidence="12">
    <location>
        <begin position="3"/>
        <end position="130"/>
    </location>
</feature>
<evidence type="ECO:0000256" key="1">
    <source>
        <dbReference type="ARBA" id="ARBA00022670"/>
    </source>
</evidence>